<evidence type="ECO:0000313" key="1">
    <source>
        <dbReference type="EMBL" id="RHN76884.1"/>
    </source>
</evidence>
<protein>
    <submittedName>
        <fullName evidence="1">Uncharacterized protein</fullName>
    </submittedName>
</protein>
<gene>
    <name evidence="1" type="ORF">MtrunA17_Chr1g0148721</name>
</gene>
<dbReference type="Gramene" id="rna269">
    <property type="protein sequence ID" value="RHN76884.1"/>
    <property type="gene ID" value="gene269"/>
</dbReference>
<dbReference type="Proteomes" id="UP000265566">
    <property type="component" value="Chromosome 1"/>
</dbReference>
<organism evidence="1">
    <name type="scientific">Medicago truncatula</name>
    <name type="common">Barrel medic</name>
    <name type="synonym">Medicago tribuloides</name>
    <dbReference type="NCBI Taxonomy" id="3880"/>
    <lineage>
        <taxon>Eukaryota</taxon>
        <taxon>Viridiplantae</taxon>
        <taxon>Streptophyta</taxon>
        <taxon>Embryophyta</taxon>
        <taxon>Tracheophyta</taxon>
        <taxon>Spermatophyta</taxon>
        <taxon>Magnoliopsida</taxon>
        <taxon>eudicotyledons</taxon>
        <taxon>Gunneridae</taxon>
        <taxon>Pentapetalae</taxon>
        <taxon>rosids</taxon>
        <taxon>fabids</taxon>
        <taxon>Fabales</taxon>
        <taxon>Fabaceae</taxon>
        <taxon>Papilionoideae</taxon>
        <taxon>50 kb inversion clade</taxon>
        <taxon>NPAAA clade</taxon>
        <taxon>Hologalegina</taxon>
        <taxon>IRL clade</taxon>
        <taxon>Trifolieae</taxon>
        <taxon>Medicago</taxon>
    </lineage>
</organism>
<comment type="caution">
    <text evidence="1">The sequence shown here is derived from an EMBL/GenBank/DDBJ whole genome shotgun (WGS) entry which is preliminary data.</text>
</comment>
<reference evidence="1" key="1">
    <citation type="journal article" date="2018" name="Nat. Plants">
        <title>Whole-genome landscape of Medicago truncatula symbiotic genes.</title>
        <authorList>
            <person name="Pecrix Y."/>
            <person name="Gamas P."/>
            <person name="Carrere S."/>
        </authorList>
    </citation>
    <scope>NUCLEOTIDE SEQUENCE</scope>
    <source>
        <tissue evidence="1">Leaves</tissue>
    </source>
</reference>
<sequence length="69" mass="7875">MHRGIKNRVGDILVKPISQVYIKLSVTHKNQGNPGTKIDSVKVTNRFPSLCEKKMLRLLCQPILQTCWT</sequence>
<proteinExistence type="predicted"/>
<name>A0A396JIA7_MEDTR</name>
<accession>A0A396JIA7</accession>
<dbReference type="EMBL" id="PSQE01000001">
    <property type="protein sequence ID" value="RHN76884.1"/>
    <property type="molecule type" value="Genomic_DNA"/>
</dbReference>
<dbReference type="AlphaFoldDB" id="A0A396JIA7"/>